<dbReference type="InterPro" id="IPR003781">
    <property type="entry name" value="CoA-bd"/>
</dbReference>
<dbReference type="NCBIfam" id="NF004760">
    <property type="entry name" value="PRK06091.1"/>
    <property type="match status" value="1"/>
</dbReference>
<dbReference type="PANTHER" id="PTHR11117:SF24">
    <property type="entry name" value="PROTEIN FDRA"/>
    <property type="match status" value="1"/>
</dbReference>
<feature type="domain" description="ATP-citrate synthase/succinyl-CoA ligase C-terminal" evidence="1">
    <location>
        <begin position="335"/>
        <end position="488"/>
    </location>
</feature>
<sequence>MVHAFIKKGSFQDSVSLMLISKKLSQIEEVNEVSVMMGTPANKSLLRNTGFWNDQFDEATPNDICVGIKAEHTDVDIVALISDKLEESLKNANQQKSGTRLLKARRLASAIKKLPDANLVLISIAGEYASELANQALDRNLNVMLFSDNVSLEDEIQLKQKATEKGLIVMGPDCGTSIIAGAPLAFANVVPQGNIGIVGASGTGIQEITSQIALHQQGITHAIGLGGRDLSADVGGISAITALNMLNHDANTKIITFVSKPPAANVRQKVIAAMQQIDKPIVALFLGSKPEKMQDKNIYFANTLDEAARIACQLSKVEQAAELTPRVKNKLIHGLYTGGTLAAESAMLLAEKLNVTASSSHDKGVMLDAKGHKIIDLGDDFYTVGRPHPMIDPSIREHEIALLGKRHDVGVLLLDLVIGYGANANPAQSVIEGVKQANEHRNQDNPLVVIATVTGTEHDPQNRTKQINELTEHGIIVLDNLPQAVLLACKLIDPLCHTQSTQAPHPLLTKVNIINAGLRSFAEDAQSAGIAVIHYQWAPIAGGNLKLANILKKLQ</sequence>
<evidence type="ECO:0000259" key="1">
    <source>
        <dbReference type="Pfam" id="PF00549"/>
    </source>
</evidence>
<dbReference type="Proteomes" id="UP000278542">
    <property type="component" value="Unassembled WGS sequence"/>
</dbReference>
<evidence type="ECO:0000313" key="3">
    <source>
        <dbReference type="EMBL" id="RKS87468.1"/>
    </source>
</evidence>
<accession>A0A495RKZ9</accession>
<proteinExistence type="predicted"/>
<name>A0A495RKZ9_9GAMM</name>
<dbReference type="InterPro" id="IPR005811">
    <property type="entry name" value="SUCC_ACL_C"/>
</dbReference>
<dbReference type="GO" id="GO:0006099">
    <property type="term" value="P:tricarboxylic acid cycle"/>
    <property type="evidence" value="ECO:0007669"/>
    <property type="project" value="TreeGrafter"/>
</dbReference>
<dbReference type="Gene3D" id="3.40.50.720">
    <property type="entry name" value="NAD(P)-binding Rossmann-like Domain"/>
    <property type="match status" value="1"/>
</dbReference>
<dbReference type="Pfam" id="PF02629">
    <property type="entry name" value="CoA_binding"/>
    <property type="match status" value="1"/>
</dbReference>
<keyword evidence="4" id="KW-1185">Reference proteome</keyword>
<dbReference type="OrthoDB" id="5580580at2"/>
<dbReference type="PANTHER" id="PTHR11117">
    <property type="entry name" value="SUCCINYL-COA LIGASE SUBUNIT ALPHA"/>
    <property type="match status" value="1"/>
</dbReference>
<organism evidence="3 4">
    <name type="scientific">Orbus hercynius</name>
    <dbReference type="NCBI Taxonomy" id="593135"/>
    <lineage>
        <taxon>Bacteria</taxon>
        <taxon>Pseudomonadati</taxon>
        <taxon>Pseudomonadota</taxon>
        <taxon>Gammaproteobacteria</taxon>
        <taxon>Orbales</taxon>
        <taxon>Orbaceae</taxon>
        <taxon>Orbus</taxon>
    </lineage>
</organism>
<dbReference type="GO" id="GO:0004775">
    <property type="term" value="F:succinate-CoA ligase (ADP-forming) activity"/>
    <property type="evidence" value="ECO:0007669"/>
    <property type="project" value="TreeGrafter"/>
</dbReference>
<dbReference type="GO" id="GO:0004776">
    <property type="term" value="F:succinate-CoA ligase (GDP-forming) activity"/>
    <property type="evidence" value="ECO:0007669"/>
    <property type="project" value="TreeGrafter"/>
</dbReference>
<evidence type="ECO:0000313" key="4">
    <source>
        <dbReference type="Proteomes" id="UP000278542"/>
    </source>
</evidence>
<dbReference type="RefSeq" id="WP_121144364.1">
    <property type="nucleotide sequence ID" value="NZ_RBWY01000001.1"/>
</dbReference>
<dbReference type="GO" id="GO:0009361">
    <property type="term" value="C:succinate-CoA ligase complex (ADP-forming)"/>
    <property type="evidence" value="ECO:0007669"/>
    <property type="project" value="TreeGrafter"/>
</dbReference>
<gene>
    <name evidence="3" type="ORF">DES39_0702</name>
</gene>
<dbReference type="AlphaFoldDB" id="A0A495RKZ9"/>
<dbReference type="EMBL" id="RBWY01000001">
    <property type="protein sequence ID" value="RKS87468.1"/>
    <property type="molecule type" value="Genomic_DNA"/>
</dbReference>
<dbReference type="SUPFAM" id="SSF52210">
    <property type="entry name" value="Succinyl-CoA synthetase domains"/>
    <property type="match status" value="1"/>
</dbReference>
<evidence type="ECO:0000259" key="2">
    <source>
        <dbReference type="Pfam" id="PF02629"/>
    </source>
</evidence>
<dbReference type="Gene3D" id="3.40.50.261">
    <property type="entry name" value="Succinyl-CoA synthetase domains"/>
    <property type="match status" value="2"/>
</dbReference>
<protein>
    <submittedName>
        <fullName evidence="3">FdrA protein</fullName>
    </submittedName>
</protein>
<comment type="caution">
    <text evidence="3">The sequence shown here is derived from an EMBL/GenBank/DDBJ whole genome shotgun (WGS) entry which is preliminary data.</text>
</comment>
<dbReference type="Pfam" id="PF00549">
    <property type="entry name" value="Ligase_CoA"/>
    <property type="match status" value="1"/>
</dbReference>
<reference evidence="3 4" key="1">
    <citation type="submission" date="2018-10" db="EMBL/GenBank/DDBJ databases">
        <title>Genomic Encyclopedia of Type Strains, Phase IV (KMG-IV): sequencing the most valuable type-strain genomes for metagenomic binning, comparative biology and taxonomic classification.</title>
        <authorList>
            <person name="Goeker M."/>
        </authorList>
    </citation>
    <scope>NUCLEOTIDE SEQUENCE [LARGE SCALE GENOMIC DNA]</scope>
    <source>
        <strain evidence="3 4">DSM 22228</strain>
    </source>
</reference>
<feature type="domain" description="CoA-binding" evidence="2">
    <location>
        <begin position="193"/>
        <end position="286"/>
    </location>
</feature>
<dbReference type="InterPro" id="IPR016102">
    <property type="entry name" value="Succinyl-CoA_synth-like"/>
</dbReference>
<dbReference type="GO" id="GO:0005829">
    <property type="term" value="C:cytosol"/>
    <property type="evidence" value="ECO:0007669"/>
    <property type="project" value="TreeGrafter"/>
</dbReference>